<dbReference type="PANTHER" id="PTHR11669:SF8">
    <property type="entry name" value="DNA POLYMERASE III SUBUNIT DELTA"/>
    <property type="match status" value="1"/>
</dbReference>
<dbReference type="GO" id="GO:0009360">
    <property type="term" value="C:DNA polymerase III complex"/>
    <property type="evidence" value="ECO:0007669"/>
    <property type="project" value="TreeGrafter"/>
</dbReference>
<accession>A0A4R2PR94</accession>
<evidence type="ECO:0000313" key="3">
    <source>
        <dbReference type="Proteomes" id="UP000295399"/>
    </source>
</evidence>
<feature type="region of interest" description="Disordered" evidence="1">
    <location>
        <begin position="75"/>
        <end position="106"/>
    </location>
</feature>
<reference evidence="2 3" key="1">
    <citation type="submission" date="2019-03" db="EMBL/GenBank/DDBJ databases">
        <title>Genomic Encyclopedia of Type Strains, Phase IV (KMG-IV): sequencing the most valuable type-strain genomes for metagenomic binning, comparative biology and taxonomic classification.</title>
        <authorList>
            <person name="Goeker M."/>
        </authorList>
    </citation>
    <scope>NUCLEOTIDE SEQUENCE [LARGE SCALE GENOMIC DNA]</scope>
    <source>
        <strain evidence="2 3">DSM 2132</strain>
    </source>
</reference>
<dbReference type="SUPFAM" id="SSF52540">
    <property type="entry name" value="P-loop containing nucleoside triphosphate hydrolases"/>
    <property type="match status" value="1"/>
</dbReference>
<dbReference type="Pfam" id="PF13177">
    <property type="entry name" value="DNA_pol3_delta2"/>
    <property type="match status" value="1"/>
</dbReference>
<dbReference type="InterPro" id="IPR027417">
    <property type="entry name" value="P-loop_NTPase"/>
</dbReference>
<dbReference type="Proteomes" id="UP000295399">
    <property type="component" value="Unassembled WGS sequence"/>
</dbReference>
<protein>
    <submittedName>
        <fullName evidence="2">DNA polymerase III delta prime subunit</fullName>
    </submittedName>
</protein>
<keyword evidence="3" id="KW-1185">Reference proteome</keyword>
<comment type="caution">
    <text evidence="2">The sequence shown here is derived from an EMBL/GenBank/DDBJ whole genome shotgun (WGS) entry which is preliminary data.</text>
</comment>
<dbReference type="EMBL" id="SLXO01000001">
    <property type="protein sequence ID" value="TCP38339.1"/>
    <property type="molecule type" value="Genomic_DNA"/>
</dbReference>
<evidence type="ECO:0000313" key="2">
    <source>
        <dbReference type="EMBL" id="TCP38339.1"/>
    </source>
</evidence>
<dbReference type="InterPro" id="IPR050238">
    <property type="entry name" value="DNA_Rep/Repair_Clamp_Loader"/>
</dbReference>
<sequence>MTRPAAADAPAAPSPAAAETLVGHGAAEAALREAVAGGRLHHAWLISGPQGIGKATLAYRVARWLLARPPGGTAPDAAGPGLFGDDLPPATAPDGEPASGAGGAHDGLWLAPDDPVFRRVAAGAHPDLCVIDRAWDDKRKALRNEIVVDDVRRAQAHFAATATEGGWRVAIVDAADEMNRSAANALLKTLEEPPRDSVLFLVAHAPGRLLPTIRSRCRALPLKPLSVADTVAVLSRHLPDLDDADRRALAQLSEGAPGRALALHAAGGLDVYRAMVGLLAGLPRLDRVAAHGLARQLSGKAADAAYRTFTRLLTDWIGRMVRTAARGAAPAEIVAGEAAAMTRLAAAAPLDRWVAVWEEAGALIARADRVYLDRGQVILALLETLAATAAGRRA</sequence>
<dbReference type="RefSeq" id="WP_132706706.1">
    <property type="nucleotide sequence ID" value="NZ_JACIGF010000001.1"/>
</dbReference>
<gene>
    <name evidence="2" type="ORF">EV659_101238</name>
</gene>
<evidence type="ECO:0000256" key="1">
    <source>
        <dbReference type="SAM" id="MobiDB-lite"/>
    </source>
</evidence>
<dbReference type="GO" id="GO:0006261">
    <property type="term" value="P:DNA-templated DNA replication"/>
    <property type="evidence" value="ECO:0007669"/>
    <property type="project" value="TreeGrafter"/>
</dbReference>
<dbReference type="FunCoup" id="A0A4R2PR94">
    <property type="interactions" value="175"/>
</dbReference>
<dbReference type="Gene3D" id="3.40.50.300">
    <property type="entry name" value="P-loop containing nucleotide triphosphate hydrolases"/>
    <property type="match status" value="1"/>
</dbReference>
<organism evidence="2 3">
    <name type="scientific">Rhodothalassium salexigens DSM 2132</name>
    <dbReference type="NCBI Taxonomy" id="1188247"/>
    <lineage>
        <taxon>Bacteria</taxon>
        <taxon>Pseudomonadati</taxon>
        <taxon>Pseudomonadota</taxon>
        <taxon>Alphaproteobacteria</taxon>
        <taxon>Rhodothalassiales</taxon>
        <taxon>Rhodothalassiaceae</taxon>
        <taxon>Rhodothalassium</taxon>
    </lineage>
</organism>
<dbReference type="NCBIfam" id="NF005677">
    <property type="entry name" value="PRK07471.1"/>
    <property type="match status" value="1"/>
</dbReference>
<proteinExistence type="predicted"/>
<dbReference type="InParanoid" id="A0A4R2PR94"/>
<dbReference type="PANTHER" id="PTHR11669">
    <property type="entry name" value="REPLICATION FACTOR C / DNA POLYMERASE III GAMMA-TAU SUBUNIT"/>
    <property type="match status" value="1"/>
</dbReference>
<dbReference type="AlphaFoldDB" id="A0A4R2PR94"/>
<name>A0A4R2PR94_RHOSA</name>
<dbReference type="OrthoDB" id="9811073at2"/>